<dbReference type="STRING" id="679897.HMU03290"/>
<name>D3UGH0_HELM1</name>
<evidence type="ECO:0000313" key="1">
    <source>
        <dbReference type="EMBL" id="CBG39591.1"/>
    </source>
</evidence>
<dbReference type="KEGG" id="hms:HMU03290"/>
<protein>
    <submittedName>
        <fullName evidence="1">Uncharacterized protein</fullName>
    </submittedName>
</protein>
<accession>D3UGH0</accession>
<dbReference type="AlphaFoldDB" id="D3UGH0"/>
<reference evidence="1 2" key="1">
    <citation type="journal article" date="2010" name="BMC Genomics">
        <title>Comparative genomics and proteomics of Helicobacter mustelae, an ulcerogenic and carcinogenic gastric pathogen.</title>
        <authorList>
            <person name="O'Toole P.W."/>
            <person name="Snelling W.J."/>
            <person name="Canchaya C."/>
            <person name="Forde B.M."/>
            <person name="Hardie K.R."/>
            <person name="Josenhans C."/>
            <person name="Graham R.L.J."/>
            <person name="McMullan G."/>
            <person name="Parkhill J."/>
            <person name="Belda E."/>
            <person name="Bentley S.D."/>
        </authorList>
    </citation>
    <scope>NUCLEOTIDE SEQUENCE [LARGE SCALE GENOMIC DNA]</scope>
    <source>
        <strain evidence="2">ATCC 43772 / LMG 18044 / NCTC 12198 / 12198</strain>
    </source>
</reference>
<dbReference type="Proteomes" id="UP000001522">
    <property type="component" value="Chromosome"/>
</dbReference>
<keyword evidence="2" id="KW-1185">Reference proteome</keyword>
<proteinExistence type="predicted"/>
<dbReference type="HOGENOM" id="CLU_2633218_0_0_7"/>
<organism evidence="1 2">
    <name type="scientific">Helicobacter mustelae (strain ATCC 43772 / CCUG 25715 / CIP 103759 / LMG 18044 / NCTC 12198 / R85-136P)</name>
    <name type="common">Campylobacter mustelae</name>
    <dbReference type="NCBI Taxonomy" id="679897"/>
    <lineage>
        <taxon>Bacteria</taxon>
        <taxon>Pseudomonadati</taxon>
        <taxon>Campylobacterota</taxon>
        <taxon>Epsilonproteobacteria</taxon>
        <taxon>Campylobacterales</taxon>
        <taxon>Helicobacteraceae</taxon>
        <taxon>Helicobacter</taxon>
    </lineage>
</organism>
<dbReference type="EMBL" id="FN555004">
    <property type="protein sequence ID" value="CBG39591.1"/>
    <property type="molecule type" value="Genomic_DNA"/>
</dbReference>
<sequence>MATSNFQNHFVSQKLGVLKTKKPIAKFCDPIWIATTLQACQKREFIKIYENRFVIVFLGNLITGIKVGDYSRLLGEL</sequence>
<evidence type="ECO:0000313" key="2">
    <source>
        <dbReference type="Proteomes" id="UP000001522"/>
    </source>
</evidence>
<gene>
    <name evidence="1" type="ordered locus">HMU03290</name>
</gene>